<dbReference type="RefSeq" id="WP_075527005.1">
    <property type="nucleotide sequence ID" value="NZ_CP017560.1"/>
</dbReference>
<dbReference type="InterPro" id="IPR027417">
    <property type="entry name" value="P-loop_NTPase"/>
</dbReference>
<feature type="coiled-coil region" evidence="1">
    <location>
        <begin position="383"/>
        <end position="410"/>
    </location>
</feature>
<gene>
    <name evidence="4" type="ORF">BI350_04390</name>
</gene>
<reference evidence="4 5" key="1">
    <citation type="submission" date="2016-09" db="EMBL/GenBank/DDBJ databases">
        <title>Complete genome sequence of the Lysinibacillus sphaericus LMG 22257, a specie of Bacillus with ureolytic activity that can effectively biodeposit calcium carbonate.</title>
        <authorList>
            <person name="Yan W."/>
        </authorList>
    </citation>
    <scope>NUCLEOTIDE SEQUENCE [LARGE SCALE GENOMIC DNA]</scope>
    <source>
        <strain evidence="4 5">LMG 22257</strain>
    </source>
</reference>
<dbReference type="Proteomes" id="UP000185746">
    <property type="component" value="Chromosome"/>
</dbReference>
<keyword evidence="2" id="KW-0472">Membrane</keyword>
<accession>A0A1D8JDV3</accession>
<feature type="domain" description="YhaN AAA" evidence="3">
    <location>
        <begin position="1"/>
        <end position="203"/>
    </location>
</feature>
<feature type="coiled-coil region" evidence="1">
    <location>
        <begin position="183"/>
        <end position="241"/>
    </location>
</feature>
<keyword evidence="2" id="KW-1133">Transmembrane helix</keyword>
<evidence type="ECO:0000256" key="1">
    <source>
        <dbReference type="SAM" id="Coils"/>
    </source>
</evidence>
<evidence type="ECO:0000259" key="3">
    <source>
        <dbReference type="Pfam" id="PF13514"/>
    </source>
</evidence>
<evidence type="ECO:0000256" key="2">
    <source>
        <dbReference type="SAM" id="Phobius"/>
    </source>
</evidence>
<dbReference type="AlphaFoldDB" id="A0A1D8JDV3"/>
<feature type="transmembrane region" description="Helical" evidence="2">
    <location>
        <begin position="476"/>
        <end position="493"/>
    </location>
</feature>
<protein>
    <recommendedName>
        <fullName evidence="3">YhaN AAA domain-containing protein</fullName>
    </recommendedName>
</protein>
<dbReference type="InterPro" id="IPR038734">
    <property type="entry name" value="YhaN_AAA"/>
</dbReference>
<feature type="coiled-coil region" evidence="1">
    <location>
        <begin position="281"/>
        <end position="351"/>
    </location>
</feature>
<dbReference type="Gene3D" id="3.40.50.300">
    <property type="entry name" value="P-loop containing nucleotide triphosphate hydrolases"/>
    <property type="match status" value="2"/>
</dbReference>
<dbReference type="PANTHER" id="PTHR41259:SF1">
    <property type="entry name" value="DOUBLE-STRAND BREAK REPAIR RAD50 ATPASE, PUTATIVE-RELATED"/>
    <property type="match status" value="1"/>
</dbReference>
<keyword evidence="5" id="KW-1185">Reference proteome</keyword>
<feature type="transmembrane region" description="Helical" evidence="2">
    <location>
        <begin position="454"/>
        <end position="470"/>
    </location>
</feature>
<keyword evidence="2" id="KW-0812">Transmembrane</keyword>
<organism evidence="4 5">
    <name type="scientific">Sporosarcina ureilytica</name>
    <dbReference type="NCBI Taxonomy" id="298596"/>
    <lineage>
        <taxon>Bacteria</taxon>
        <taxon>Bacillati</taxon>
        <taxon>Bacillota</taxon>
        <taxon>Bacilli</taxon>
        <taxon>Bacillales</taxon>
        <taxon>Caryophanaceae</taxon>
        <taxon>Sporosarcina</taxon>
    </lineage>
</organism>
<dbReference type="PANTHER" id="PTHR41259">
    <property type="entry name" value="DOUBLE-STRAND BREAK REPAIR RAD50 ATPASE, PUTATIVE-RELATED"/>
    <property type="match status" value="1"/>
</dbReference>
<evidence type="ECO:0000313" key="5">
    <source>
        <dbReference type="Proteomes" id="UP000185746"/>
    </source>
</evidence>
<sequence length="957" mass="110907">MKIDKLVIYGFGKHENVTIELGPTMNVLYGHNEAGKTTIQQFILHILFGFPARNSPLLRYEPKSGGRYGGQVHLDDKLYGKCIVERIRGKSAGDVTVYFENGEKGEQEALNKLLRQYDRASFESIFAFSLLQLQGFEKMDEHELSRTLLASGTTGVDDLLKVEAKMEREMDLLFKKNGRNPAINAKLSELRTLETQLQEEQKKLENYAPAIRRIKEIDEQLMVLREQKKEYNDQVGELTVKRQVLPLYLKKRTLEHQYKSVKDLRFPTDGMERYESFVNKLADAEASYISIEREIEKIEEVLSEKVEEEKFANLERLVAMESEWHRWLSALSALKSDYEQVKKRKERLLSRLGIQTDGEVMGLLQADVSIRKEEEMYELLENMKTYHQELGNVEAELQKLREEIEGMKERVQLLTPPSEEDVRKAEAWPKIRQRVAEAKAYVTLNEQQQNSSKNFGIAILAFTLLLAGYGMFSEQYGILFISVLISGIAFFLMKRQTKDPQLEEMQVIISTYEGQENEIESILSHVETYEKHKHQLEENLANAEQDAYHLEVTYRELEEKSIQTEALLQSFLAEYGIDGLPSASIIPELFRMIRDTQEAIRQMENIDIEQQRLAEQIQHRLIESERVLQQSIPQEALYEFIRKAYHELTQGIKRQQVQVKRKEQLEKELQEVKALVSLLNTHKQTLFEDAQVETEEAFYHANKMQRDKEALQEQLVNIELQLAVNGEVEIDPACMDADIEKALIQTKKSIEEIEQQYNELIDEKATLVNQTNELLTDDTYGNLQQQFEVERAQFMELARKWASQKALAAAIQQMMNDLKEKKFPYVLKEAEQLFKKLTGGQYESMVITEQGYFEVVSKAGMHFPIVELSQATKEQAYISLRLALAASIFETAPFPIIMDDPFVHFDECRLSHIIKVLDQLKEHQFIYFTCHEEMKNHWQEATAINVSAIGSKQGANM</sequence>
<evidence type="ECO:0000313" key="4">
    <source>
        <dbReference type="EMBL" id="AOV06881.1"/>
    </source>
</evidence>
<dbReference type="Pfam" id="PF13514">
    <property type="entry name" value="AAA_27"/>
    <property type="match status" value="1"/>
</dbReference>
<dbReference type="SUPFAM" id="SSF52540">
    <property type="entry name" value="P-loop containing nucleoside triphosphate hydrolases"/>
    <property type="match status" value="1"/>
</dbReference>
<feature type="coiled-coil region" evidence="1">
    <location>
        <begin position="519"/>
        <end position="574"/>
    </location>
</feature>
<proteinExistence type="predicted"/>
<feature type="coiled-coil region" evidence="1">
    <location>
        <begin position="652"/>
        <end position="770"/>
    </location>
</feature>
<keyword evidence="1" id="KW-0175">Coiled coil</keyword>
<dbReference type="KEGG" id="surl:BI350_04390"/>
<dbReference type="EMBL" id="CP017560">
    <property type="protein sequence ID" value="AOV06881.1"/>
    <property type="molecule type" value="Genomic_DNA"/>
</dbReference>
<name>A0A1D8JDV3_9BACL</name>